<dbReference type="Proteomes" id="UP000199379">
    <property type="component" value="Unassembled WGS sequence"/>
</dbReference>
<protein>
    <submittedName>
        <fullName evidence="2">Uncharacterized protein</fullName>
    </submittedName>
</protein>
<keyword evidence="1" id="KW-0812">Transmembrane</keyword>
<proteinExistence type="predicted"/>
<keyword evidence="3" id="KW-1185">Reference proteome</keyword>
<reference evidence="2 3" key="1">
    <citation type="submission" date="2016-10" db="EMBL/GenBank/DDBJ databases">
        <authorList>
            <person name="de Groot N.N."/>
        </authorList>
    </citation>
    <scope>NUCLEOTIDE SEQUENCE [LARGE SCALE GENOMIC DNA]</scope>
    <source>
        <strain evidence="2 3">DSM 29340</strain>
    </source>
</reference>
<dbReference type="EMBL" id="FNYD01000008">
    <property type="protein sequence ID" value="SEJ91849.1"/>
    <property type="molecule type" value="Genomic_DNA"/>
</dbReference>
<organism evidence="2 3">
    <name type="scientific">Cribrihabitans marinus</name>
    <dbReference type="NCBI Taxonomy" id="1227549"/>
    <lineage>
        <taxon>Bacteria</taxon>
        <taxon>Pseudomonadati</taxon>
        <taxon>Pseudomonadota</taxon>
        <taxon>Alphaproteobacteria</taxon>
        <taxon>Rhodobacterales</taxon>
        <taxon>Paracoccaceae</taxon>
        <taxon>Cribrihabitans</taxon>
    </lineage>
</organism>
<evidence type="ECO:0000313" key="2">
    <source>
        <dbReference type="EMBL" id="SEJ91849.1"/>
    </source>
</evidence>
<gene>
    <name evidence="2" type="ORF">SAMN05444007_108260</name>
</gene>
<dbReference type="RefSeq" id="WP_092368711.1">
    <property type="nucleotide sequence ID" value="NZ_BMGV01000008.1"/>
</dbReference>
<keyword evidence="1" id="KW-0472">Membrane</keyword>
<sequence length="232" mass="25857">MTDEERLHPTWKTRLIEWGKIASACTIIFGAIIGAIQWANGSIGDVWRDVQGMIETTTELQREQVDMQRAQQNVLGQLANVVEKQTDLLGRVEKLEARRARDASPAIRFTNSGSAISDGRPGEIVRLTWSFIKLRDCGRPSIDLLFRNGGDQIHRFRDVSVLDEDGRGVAFDPDPTQAQSISYTARIPAGEGVEPGAGFGYVRVSYPEKCPAVESVQSPRIYFQILPERSQQ</sequence>
<evidence type="ECO:0000313" key="3">
    <source>
        <dbReference type="Proteomes" id="UP000199379"/>
    </source>
</evidence>
<evidence type="ECO:0000256" key="1">
    <source>
        <dbReference type="SAM" id="Phobius"/>
    </source>
</evidence>
<feature type="transmembrane region" description="Helical" evidence="1">
    <location>
        <begin position="21"/>
        <end position="39"/>
    </location>
</feature>
<dbReference type="STRING" id="1227549.SAMN05444007_108260"/>
<name>A0A1H7CQE6_9RHOB</name>
<keyword evidence="1" id="KW-1133">Transmembrane helix</keyword>
<accession>A0A1H7CQE6</accession>
<dbReference type="AlphaFoldDB" id="A0A1H7CQE6"/>
<dbReference type="OrthoDB" id="9776657at2"/>